<evidence type="ECO:0000313" key="10">
    <source>
        <dbReference type="EMBL" id="CAB4849947.1"/>
    </source>
</evidence>
<dbReference type="InterPro" id="IPR001123">
    <property type="entry name" value="LeuE-type"/>
</dbReference>
<feature type="transmembrane region" description="Helical" evidence="6">
    <location>
        <begin position="12"/>
        <end position="34"/>
    </location>
</feature>
<keyword evidence="2" id="KW-1003">Cell membrane</keyword>
<evidence type="ECO:0000256" key="3">
    <source>
        <dbReference type="ARBA" id="ARBA00022692"/>
    </source>
</evidence>
<evidence type="ECO:0000313" key="7">
    <source>
        <dbReference type="EMBL" id="CAB4329414.1"/>
    </source>
</evidence>
<feature type="transmembrane region" description="Helical" evidence="6">
    <location>
        <begin position="71"/>
        <end position="89"/>
    </location>
</feature>
<sequence>MINTQNLAEFVLASVAIILVPGPSVMFVIARAVAWGRLTAWLTALGNALGMLLLSVFIAVGLGPLLQRSELLLIVVQVLGGIYLIYLGIDALRHRQAHADDMVKVEEVKPSNYQILRQGFTVGVLNPKALVFFSAVFPQFVDPAVGSITIQLLIFGAIFTALALMLDGTWGILVGSSRDWFVTSKSRLVTLRTIGGVVMMALGIGVIIPVLIGQLK</sequence>
<protein>
    <submittedName>
        <fullName evidence="10">Unannotated protein</fullName>
    </submittedName>
</protein>
<accession>A0A6J7BVR0</accession>
<evidence type="ECO:0000256" key="2">
    <source>
        <dbReference type="ARBA" id="ARBA00022475"/>
    </source>
</evidence>
<organism evidence="10">
    <name type="scientific">freshwater metagenome</name>
    <dbReference type="NCBI Taxonomy" id="449393"/>
    <lineage>
        <taxon>unclassified sequences</taxon>
        <taxon>metagenomes</taxon>
        <taxon>ecological metagenomes</taxon>
    </lineage>
</organism>
<feature type="transmembrane region" description="Helical" evidence="6">
    <location>
        <begin position="152"/>
        <end position="173"/>
    </location>
</feature>
<feature type="transmembrane region" description="Helical" evidence="6">
    <location>
        <begin position="41"/>
        <end position="65"/>
    </location>
</feature>
<evidence type="ECO:0000313" key="8">
    <source>
        <dbReference type="EMBL" id="CAB4709174.1"/>
    </source>
</evidence>
<proteinExistence type="predicted"/>
<keyword evidence="5 6" id="KW-0472">Membrane</keyword>
<dbReference type="EMBL" id="CAESAD010000001">
    <property type="protein sequence ID" value="CAB4329414.1"/>
    <property type="molecule type" value="Genomic_DNA"/>
</dbReference>
<keyword evidence="4 6" id="KW-1133">Transmembrane helix</keyword>
<evidence type="ECO:0000313" key="9">
    <source>
        <dbReference type="EMBL" id="CAB4795740.1"/>
    </source>
</evidence>
<dbReference type="GO" id="GO:0005886">
    <property type="term" value="C:plasma membrane"/>
    <property type="evidence" value="ECO:0007669"/>
    <property type="project" value="UniProtKB-SubCell"/>
</dbReference>
<dbReference type="EMBL" id="CAEZYC010000038">
    <property type="protein sequence ID" value="CAB4709174.1"/>
    <property type="molecule type" value="Genomic_DNA"/>
</dbReference>
<dbReference type="EMBL" id="CAFBQG010000119">
    <property type="protein sequence ID" value="CAB5050873.1"/>
    <property type="molecule type" value="Genomic_DNA"/>
</dbReference>
<evidence type="ECO:0000256" key="4">
    <source>
        <dbReference type="ARBA" id="ARBA00022989"/>
    </source>
</evidence>
<name>A0A6J7BVR0_9ZZZZ</name>
<keyword evidence="3 6" id="KW-0812">Transmembrane</keyword>
<evidence type="ECO:0000256" key="6">
    <source>
        <dbReference type="SAM" id="Phobius"/>
    </source>
</evidence>
<dbReference type="EMBL" id="CAFAAO010000003">
    <property type="protein sequence ID" value="CAB4795740.1"/>
    <property type="molecule type" value="Genomic_DNA"/>
</dbReference>
<dbReference type="AlphaFoldDB" id="A0A6J7BVR0"/>
<dbReference type="EMBL" id="CAFBIX010000056">
    <property type="protein sequence ID" value="CAB4849947.1"/>
    <property type="molecule type" value="Genomic_DNA"/>
</dbReference>
<dbReference type="Pfam" id="PF01810">
    <property type="entry name" value="LysE"/>
    <property type="match status" value="1"/>
</dbReference>
<dbReference type="GO" id="GO:0015171">
    <property type="term" value="F:amino acid transmembrane transporter activity"/>
    <property type="evidence" value="ECO:0007669"/>
    <property type="project" value="TreeGrafter"/>
</dbReference>
<dbReference type="PANTHER" id="PTHR30086">
    <property type="entry name" value="ARGININE EXPORTER PROTEIN ARGO"/>
    <property type="match status" value="1"/>
</dbReference>
<evidence type="ECO:0000256" key="5">
    <source>
        <dbReference type="ARBA" id="ARBA00023136"/>
    </source>
</evidence>
<feature type="transmembrane region" description="Helical" evidence="6">
    <location>
        <begin position="193"/>
        <end position="212"/>
    </location>
</feature>
<gene>
    <name evidence="8" type="ORF">UFOPK2648_00784</name>
    <name evidence="9" type="ORF">UFOPK3037_00270</name>
    <name evidence="10" type="ORF">UFOPK3278_01140</name>
    <name evidence="7" type="ORF">UFOPK3925_00018</name>
    <name evidence="11" type="ORF">UFOPK4301_00945</name>
</gene>
<evidence type="ECO:0000256" key="1">
    <source>
        <dbReference type="ARBA" id="ARBA00004651"/>
    </source>
</evidence>
<reference evidence="10" key="1">
    <citation type="submission" date="2020-05" db="EMBL/GenBank/DDBJ databases">
        <authorList>
            <person name="Chiriac C."/>
            <person name="Salcher M."/>
            <person name="Ghai R."/>
            <person name="Kavagutti S V."/>
        </authorList>
    </citation>
    <scope>NUCLEOTIDE SEQUENCE</scope>
</reference>
<evidence type="ECO:0000313" key="11">
    <source>
        <dbReference type="EMBL" id="CAB5050873.1"/>
    </source>
</evidence>
<dbReference type="PIRSF" id="PIRSF006324">
    <property type="entry name" value="LeuE"/>
    <property type="match status" value="1"/>
</dbReference>
<comment type="subcellular location">
    <subcellularLocation>
        <location evidence="1">Cell membrane</location>
        <topology evidence="1">Multi-pass membrane protein</topology>
    </subcellularLocation>
</comment>
<dbReference type="PANTHER" id="PTHR30086:SF20">
    <property type="entry name" value="ARGININE EXPORTER PROTEIN ARGO-RELATED"/>
    <property type="match status" value="1"/>
</dbReference>